<dbReference type="Proteomes" id="UP001433268">
    <property type="component" value="Unassembled WGS sequence"/>
</dbReference>
<feature type="compositionally biased region" description="Acidic residues" evidence="1">
    <location>
        <begin position="1"/>
        <end position="14"/>
    </location>
</feature>
<reference evidence="2 3" key="1">
    <citation type="submission" date="2023-01" db="EMBL/GenBank/DDBJ databases">
        <title>Analysis of 21 Apiospora genomes using comparative genomics revels a genus with tremendous synthesis potential of carbohydrate active enzymes and secondary metabolites.</title>
        <authorList>
            <person name="Sorensen T."/>
        </authorList>
    </citation>
    <scope>NUCLEOTIDE SEQUENCE [LARGE SCALE GENOMIC DNA]</scope>
    <source>
        <strain evidence="2 3">CBS 114990</strain>
    </source>
</reference>
<dbReference type="RefSeq" id="XP_066662522.1">
    <property type="nucleotide sequence ID" value="XM_066816830.1"/>
</dbReference>
<sequence>MASDPIDDDTDTEFAPDSASMKKVKNLEVFERKPRHHVIEPLENHMLLPKGRAHASGRNLRDRMKHPKLIGADLYVIRISPSGEGHKREPSDHKKPKTTWHADTPETSSPSSASEVSTGSLYDELSFKEPVRLAPSISSTKEPHLCAGESRPCYRCVAYMDSVGIKRVFWTTTSGDWECAKVSDMVQMLEGSMSDEANANIGLFVTKHEVLRLRRMFGEL</sequence>
<gene>
    <name evidence="2" type="ORF">PG997_012516</name>
</gene>
<dbReference type="EMBL" id="JAQQWN010000009">
    <property type="protein sequence ID" value="KAK8065769.1"/>
    <property type="molecule type" value="Genomic_DNA"/>
</dbReference>
<organism evidence="2 3">
    <name type="scientific">Apiospora hydei</name>
    <dbReference type="NCBI Taxonomy" id="1337664"/>
    <lineage>
        <taxon>Eukaryota</taxon>
        <taxon>Fungi</taxon>
        <taxon>Dikarya</taxon>
        <taxon>Ascomycota</taxon>
        <taxon>Pezizomycotina</taxon>
        <taxon>Sordariomycetes</taxon>
        <taxon>Xylariomycetidae</taxon>
        <taxon>Amphisphaeriales</taxon>
        <taxon>Apiosporaceae</taxon>
        <taxon>Apiospora</taxon>
    </lineage>
</organism>
<accession>A0ABR1V3L0</accession>
<keyword evidence="3" id="KW-1185">Reference proteome</keyword>
<name>A0ABR1V3L0_9PEZI</name>
<evidence type="ECO:0000313" key="3">
    <source>
        <dbReference type="Proteomes" id="UP001433268"/>
    </source>
</evidence>
<evidence type="ECO:0000313" key="2">
    <source>
        <dbReference type="EMBL" id="KAK8065769.1"/>
    </source>
</evidence>
<feature type="compositionally biased region" description="Basic and acidic residues" evidence="1">
    <location>
        <begin position="84"/>
        <end position="93"/>
    </location>
</feature>
<feature type="region of interest" description="Disordered" evidence="1">
    <location>
        <begin position="81"/>
        <end position="117"/>
    </location>
</feature>
<evidence type="ECO:0000256" key="1">
    <source>
        <dbReference type="SAM" id="MobiDB-lite"/>
    </source>
</evidence>
<feature type="compositionally biased region" description="Low complexity" evidence="1">
    <location>
        <begin position="105"/>
        <end position="117"/>
    </location>
</feature>
<comment type="caution">
    <text evidence="2">The sequence shown here is derived from an EMBL/GenBank/DDBJ whole genome shotgun (WGS) entry which is preliminary data.</text>
</comment>
<feature type="region of interest" description="Disordered" evidence="1">
    <location>
        <begin position="1"/>
        <end position="20"/>
    </location>
</feature>
<dbReference type="GeneID" id="92049890"/>
<protein>
    <submittedName>
        <fullName evidence="2">Uncharacterized protein</fullName>
    </submittedName>
</protein>
<proteinExistence type="predicted"/>